<comment type="caution">
    <text evidence="2">The sequence shown here is derived from an EMBL/GenBank/DDBJ whole genome shotgun (WGS) entry which is preliminary data.</text>
</comment>
<organism evidence="2 3">
    <name type="scientific">Abeliophyllum distichum</name>
    <dbReference type="NCBI Taxonomy" id="126358"/>
    <lineage>
        <taxon>Eukaryota</taxon>
        <taxon>Viridiplantae</taxon>
        <taxon>Streptophyta</taxon>
        <taxon>Embryophyta</taxon>
        <taxon>Tracheophyta</taxon>
        <taxon>Spermatophyta</taxon>
        <taxon>Magnoliopsida</taxon>
        <taxon>eudicotyledons</taxon>
        <taxon>Gunneridae</taxon>
        <taxon>Pentapetalae</taxon>
        <taxon>asterids</taxon>
        <taxon>lamiids</taxon>
        <taxon>Lamiales</taxon>
        <taxon>Oleaceae</taxon>
        <taxon>Forsythieae</taxon>
        <taxon>Abeliophyllum</taxon>
    </lineage>
</organism>
<name>A0ABD1RG37_9LAMI</name>
<evidence type="ECO:0000256" key="1">
    <source>
        <dbReference type="SAM" id="MobiDB-lite"/>
    </source>
</evidence>
<dbReference type="Proteomes" id="UP001604336">
    <property type="component" value="Unassembled WGS sequence"/>
</dbReference>
<gene>
    <name evidence="2" type="ORF">Adt_32154</name>
</gene>
<feature type="compositionally biased region" description="Basic and acidic residues" evidence="1">
    <location>
        <begin position="112"/>
        <end position="122"/>
    </location>
</feature>
<keyword evidence="3" id="KW-1185">Reference proteome</keyword>
<dbReference type="AlphaFoldDB" id="A0ABD1RG37"/>
<feature type="region of interest" description="Disordered" evidence="1">
    <location>
        <begin position="101"/>
        <end position="122"/>
    </location>
</feature>
<accession>A0ABD1RG37</accession>
<evidence type="ECO:0000313" key="3">
    <source>
        <dbReference type="Proteomes" id="UP001604336"/>
    </source>
</evidence>
<protein>
    <submittedName>
        <fullName evidence="2">Uncharacterized protein</fullName>
    </submittedName>
</protein>
<reference evidence="3" key="1">
    <citation type="submission" date="2024-07" db="EMBL/GenBank/DDBJ databases">
        <title>Two chromosome-level genome assemblies of Korean endemic species Abeliophyllum distichum and Forsythia ovata (Oleaceae).</title>
        <authorList>
            <person name="Jang H."/>
        </authorList>
    </citation>
    <scope>NUCLEOTIDE SEQUENCE [LARGE SCALE GENOMIC DNA]</scope>
</reference>
<sequence>MAEKICELEGKTYENDIEKQSEFLEDSDFNPKRLRDEIQEIVVSKGGKMPKKKRNRRHKKMSTAQTVSNLVEQVQMLVQENRARVTLSSGTIIDDKKIEVETRVPAASHSHPYSDPKNSRHY</sequence>
<proteinExistence type="predicted"/>
<dbReference type="EMBL" id="JBFOLK010000009">
    <property type="protein sequence ID" value="KAL2487398.1"/>
    <property type="molecule type" value="Genomic_DNA"/>
</dbReference>
<evidence type="ECO:0000313" key="2">
    <source>
        <dbReference type="EMBL" id="KAL2487398.1"/>
    </source>
</evidence>